<feature type="compositionally biased region" description="Low complexity" evidence="3">
    <location>
        <begin position="88"/>
        <end position="98"/>
    </location>
</feature>
<dbReference type="AlphaFoldDB" id="A0A0G4N164"/>
<comment type="subcellular location">
    <subcellularLocation>
        <location evidence="1">Nucleus</location>
    </subcellularLocation>
</comment>
<dbReference type="Proteomes" id="UP000045706">
    <property type="component" value="Unassembled WGS sequence"/>
</dbReference>
<dbReference type="Pfam" id="PF11951">
    <property type="entry name" value="Fungal_trans_2"/>
    <property type="match status" value="1"/>
</dbReference>
<dbReference type="Gene3D" id="4.10.240.10">
    <property type="entry name" value="Zn(2)-C6 fungal-type DNA-binding domain"/>
    <property type="match status" value="1"/>
</dbReference>
<evidence type="ECO:0000313" key="6">
    <source>
        <dbReference type="Proteomes" id="UP000045706"/>
    </source>
</evidence>
<dbReference type="Pfam" id="PF00172">
    <property type="entry name" value="Zn_clus"/>
    <property type="match status" value="1"/>
</dbReference>
<dbReference type="CDD" id="cd00067">
    <property type="entry name" value="GAL4"/>
    <property type="match status" value="1"/>
</dbReference>
<proteinExistence type="predicted"/>
<feature type="region of interest" description="Disordered" evidence="3">
    <location>
        <begin position="28"/>
        <end position="100"/>
    </location>
</feature>
<dbReference type="GO" id="GO:0000981">
    <property type="term" value="F:DNA-binding transcription factor activity, RNA polymerase II-specific"/>
    <property type="evidence" value="ECO:0007669"/>
    <property type="project" value="InterPro"/>
</dbReference>
<feature type="compositionally biased region" description="Low complexity" evidence="3">
    <location>
        <begin position="28"/>
        <end position="75"/>
    </location>
</feature>
<evidence type="ECO:0000313" key="5">
    <source>
        <dbReference type="EMBL" id="CRK40213.1"/>
    </source>
</evidence>
<gene>
    <name evidence="5" type="ORF">BN1723_015680</name>
</gene>
<keyword evidence="2" id="KW-0539">Nucleus</keyword>
<dbReference type="GO" id="GO:0045944">
    <property type="term" value="P:positive regulation of transcription by RNA polymerase II"/>
    <property type="evidence" value="ECO:0007669"/>
    <property type="project" value="TreeGrafter"/>
</dbReference>
<dbReference type="EMBL" id="CVQI01031986">
    <property type="protein sequence ID" value="CRK40213.1"/>
    <property type="molecule type" value="Genomic_DNA"/>
</dbReference>
<name>A0A0G4N164_VERLO</name>
<dbReference type="PANTHER" id="PTHR37534:SF49">
    <property type="entry name" value="LYSINE BIOSYNTHESIS REGULATORY PROTEIN LYS14"/>
    <property type="match status" value="1"/>
</dbReference>
<dbReference type="InterPro" id="IPR036864">
    <property type="entry name" value="Zn2-C6_fun-type_DNA-bd_sf"/>
</dbReference>
<reference evidence="6" key="1">
    <citation type="submission" date="2015-05" db="EMBL/GenBank/DDBJ databases">
        <authorList>
            <person name="Fogelqvist Johan"/>
        </authorList>
    </citation>
    <scope>NUCLEOTIDE SEQUENCE [LARGE SCALE GENOMIC DNA]</scope>
</reference>
<dbReference type="GO" id="GO:0008270">
    <property type="term" value="F:zinc ion binding"/>
    <property type="evidence" value="ECO:0007669"/>
    <property type="project" value="InterPro"/>
</dbReference>
<feature type="compositionally biased region" description="Polar residues" evidence="3">
    <location>
        <begin position="76"/>
        <end position="87"/>
    </location>
</feature>
<protein>
    <recommendedName>
        <fullName evidence="4">Zn(2)-C6 fungal-type domain-containing protein</fullName>
    </recommendedName>
</protein>
<dbReference type="InterPro" id="IPR021858">
    <property type="entry name" value="Fun_TF"/>
</dbReference>
<feature type="domain" description="Zn(2)-C6 fungal-type" evidence="4">
    <location>
        <begin position="106"/>
        <end position="136"/>
    </location>
</feature>
<evidence type="ECO:0000256" key="1">
    <source>
        <dbReference type="ARBA" id="ARBA00004123"/>
    </source>
</evidence>
<accession>A0A0G4N164</accession>
<feature type="region of interest" description="Disordered" evidence="3">
    <location>
        <begin position="139"/>
        <end position="177"/>
    </location>
</feature>
<feature type="compositionally biased region" description="Low complexity" evidence="3">
    <location>
        <begin position="139"/>
        <end position="158"/>
    </location>
</feature>
<organism evidence="5 6">
    <name type="scientific">Verticillium longisporum</name>
    <name type="common">Verticillium dahliae var. longisporum</name>
    <dbReference type="NCBI Taxonomy" id="100787"/>
    <lineage>
        <taxon>Eukaryota</taxon>
        <taxon>Fungi</taxon>
        <taxon>Dikarya</taxon>
        <taxon>Ascomycota</taxon>
        <taxon>Pezizomycotina</taxon>
        <taxon>Sordariomycetes</taxon>
        <taxon>Hypocreomycetidae</taxon>
        <taxon>Glomerellales</taxon>
        <taxon>Plectosphaerellaceae</taxon>
        <taxon>Verticillium</taxon>
    </lineage>
</organism>
<evidence type="ECO:0000256" key="2">
    <source>
        <dbReference type="ARBA" id="ARBA00023242"/>
    </source>
</evidence>
<dbReference type="SMART" id="SM00066">
    <property type="entry name" value="GAL4"/>
    <property type="match status" value="1"/>
</dbReference>
<evidence type="ECO:0000256" key="3">
    <source>
        <dbReference type="SAM" id="MobiDB-lite"/>
    </source>
</evidence>
<dbReference type="PROSITE" id="PS00463">
    <property type="entry name" value="ZN2_CY6_FUNGAL_1"/>
    <property type="match status" value="1"/>
</dbReference>
<sequence length="671" mass="73418">MQDANGNGSGSGSGSGSINVASVASTACTGTGTGTGTVTSTGTSTGAGAAPSLHPLTQTPTPQLLQLPVPHQSQSIGTANGSSTSAVPSRPGPSSSGRRFIRSREGCLTCKRRKVKCDEQRPRCSHCERLNLECKWRPQSSISQQRRQMTAVSGSVTSPVPPSPATDSSPNAPGSLPGHAVDEVFDYASFMWDSGDFWQQVSPLLTTANAVMPFPPPDRGSMSASLESAGIDKFDTMGAVQQEHQPLQLLPPAGGNDDRLFDFFARSNNPPLLAEVETQKKWLAMRHVVVEMARVSRMVRCAILAFSNVLIVRSEGPWAAVHQGHYESAVAELAAFDMASLTEHSQYREHLLISLFFLAYVDIVESRLEAAHLHLKRAYLIFREANKSGIVSVEKQFFLWFRILDGRAVSGGGDGLFLAQDDELMLFDASPASLEGDGEDGPKDDLVDGDIEAVLFQVLYQPGIVFYQKVQSFMGRISKIDPWHRSRGTVEDETEVMNIAAGIATDLRTLYDQRPPLMDYAVAGKLTERHISAHLAFAITRSFRTYLSNYYASKVHLHRVAYKTLPLTRDTLDALINIRQLARQLVNGLSVDDALPVNMLWPLLMLGVEEQDPDEKAWIKTQILRMEKVAGNARITAQVLEEVQTRQDAAKMRMDIRSVMIAVFNSSFAIV</sequence>
<dbReference type="GO" id="GO:0005634">
    <property type="term" value="C:nucleus"/>
    <property type="evidence" value="ECO:0007669"/>
    <property type="project" value="UniProtKB-SubCell"/>
</dbReference>
<dbReference type="SUPFAM" id="SSF57701">
    <property type="entry name" value="Zn2/Cys6 DNA-binding domain"/>
    <property type="match status" value="1"/>
</dbReference>
<evidence type="ECO:0000259" key="4">
    <source>
        <dbReference type="PROSITE" id="PS50048"/>
    </source>
</evidence>
<dbReference type="PANTHER" id="PTHR37534">
    <property type="entry name" value="TRANSCRIPTIONAL ACTIVATOR PROTEIN UGA3"/>
    <property type="match status" value="1"/>
</dbReference>
<dbReference type="InterPro" id="IPR001138">
    <property type="entry name" value="Zn2Cys6_DnaBD"/>
</dbReference>
<dbReference type="PROSITE" id="PS50048">
    <property type="entry name" value="ZN2_CY6_FUNGAL_2"/>
    <property type="match status" value="1"/>
</dbReference>
<dbReference type="GO" id="GO:0000976">
    <property type="term" value="F:transcription cis-regulatory region binding"/>
    <property type="evidence" value="ECO:0007669"/>
    <property type="project" value="TreeGrafter"/>
</dbReference>